<dbReference type="GO" id="GO:0004222">
    <property type="term" value="F:metalloendopeptidase activity"/>
    <property type="evidence" value="ECO:0007669"/>
    <property type="project" value="InterPro"/>
</dbReference>
<evidence type="ECO:0000256" key="5">
    <source>
        <dbReference type="ARBA" id="ARBA00023049"/>
    </source>
</evidence>
<dbReference type="EMBL" id="FNYY01000004">
    <property type="protein sequence ID" value="SEJ21382.1"/>
    <property type="molecule type" value="Genomic_DNA"/>
</dbReference>
<keyword evidence="10" id="KW-1185">Reference proteome</keyword>
<dbReference type="GO" id="GO:0046872">
    <property type="term" value="F:metal ion binding"/>
    <property type="evidence" value="ECO:0007669"/>
    <property type="project" value="UniProtKB-KW"/>
</dbReference>
<dbReference type="AlphaFoldDB" id="A0A975W8W1"/>
<dbReference type="Gene3D" id="3.30.2010.10">
    <property type="entry name" value="Metalloproteases ('zincins'), catalytic domain"/>
    <property type="match status" value="1"/>
</dbReference>
<proteinExistence type="inferred from homology"/>
<dbReference type="InterPro" id="IPR001915">
    <property type="entry name" value="Peptidase_M48"/>
</dbReference>
<dbReference type="Proteomes" id="UP000182932">
    <property type="component" value="Unassembled WGS sequence"/>
</dbReference>
<dbReference type="InterPro" id="IPR051156">
    <property type="entry name" value="Mito/Outer_Membr_Metalloprot"/>
</dbReference>
<evidence type="ECO:0000256" key="6">
    <source>
        <dbReference type="RuleBase" id="RU003983"/>
    </source>
</evidence>
<keyword evidence="2" id="KW-0479">Metal-binding</keyword>
<dbReference type="GO" id="GO:0016020">
    <property type="term" value="C:membrane"/>
    <property type="evidence" value="ECO:0007669"/>
    <property type="project" value="TreeGrafter"/>
</dbReference>
<dbReference type="CDD" id="cd07332">
    <property type="entry name" value="M48C_Oma1_like"/>
    <property type="match status" value="1"/>
</dbReference>
<evidence type="ECO:0000259" key="8">
    <source>
        <dbReference type="Pfam" id="PF01435"/>
    </source>
</evidence>
<dbReference type="PANTHER" id="PTHR22726">
    <property type="entry name" value="METALLOENDOPEPTIDASE OMA1"/>
    <property type="match status" value="1"/>
</dbReference>
<evidence type="ECO:0000256" key="1">
    <source>
        <dbReference type="ARBA" id="ARBA00022670"/>
    </source>
</evidence>
<comment type="similarity">
    <text evidence="6">Belongs to the peptidase M48 family.</text>
</comment>
<dbReference type="Pfam" id="PF01435">
    <property type="entry name" value="Peptidase_M48"/>
    <property type="match status" value="1"/>
</dbReference>
<gene>
    <name evidence="9" type="ORF">SAMN04487940_10473</name>
</gene>
<keyword evidence="5 6" id="KW-0482">Metalloprotease</keyword>
<dbReference type="PANTHER" id="PTHR22726:SF1">
    <property type="entry name" value="METALLOENDOPEPTIDASE OMA1, MITOCHONDRIAL"/>
    <property type="match status" value="1"/>
</dbReference>
<sequence>MTVVRIGAAPEAYEATGLYFDGDTAIGDLARVTVDEAVRALKIARIGAPPLHWPLDALRLLPDQGGGDLVILHRRDDPVARLILDDALLLERLPDVRRPAPLVNRGRLAAWALAAVASVALIVFVLVPALANQMANFIPPEGERALGAATLEQIRGALDETGMGQPVAFCETPQGRAALETIRSRLAPGLPAGQEISVHVLDHEMINAFVLPGGYVVFFRGLLQAAESPEEVAAVFAHELGHVVSRDPTRHALRSAGSIGVLGLLFGDFAGGALVLLLAEQLIEASYSREAEAAADAFARDLLLDTGIPPAALGSFFDRLRSTYGEAEGFLAHFTSHPALSERILAAETDLPPGFAARPVLGDAEWRALQTICN</sequence>
<evidence type="ECO:0000256" key="2">
    <source>
        <dbReference type="ARBA" id="ARBA00022723"/>
    </source>
</evidence>
<keyword evidence="7" id="KW-1133">Transmembrane helix</keyword>
<dbReference type="RefSeq" id="WP_074835889.1">
    <property type="nucleotide sequence ID" value="NZ_FNYY01000004.1"/>
</dbReference>
<feature type="transmembrane region" description="Helical" evidence="7">
    <location>
        <begin position="108"/>
        <end position="131"/>
    </location>
</feature>
<accession>A0A975W8W1</accession>
<evidence type="ECO:0000256" key="7">
    <source>
        <dbReference type="SAM" id="Phobius"/>
    </source>
</evidence>
<evidence type="ECO:0000256" key="3">
    <source>
        <dbReference type="ARBA" id="ARBA00022801"/>
    </source>
</evidence>
<dbReference type="GO" id="GO:0051603">
    <property type="term" value="P:proteolysis involved in protein catabolic process"/>
    <property type="evidence" value="ECO:0007669"/>
    <property type="project" value="TreeGrafter"/>
</dbReference>
<keyword evidence="7" id="KW-0812">Transmembrane</keyword>
<keyword evidence="7" id="KW-0472">Membrane</keyword>
<keyword evidence="3 6" id="KW-0378">Hydrolase</keyword>
<evidence type="ECO:0000313" key="9">
    <source>
        <dbReference type="EMBL" id="SEJ21382.1"/>
    </source>
</evidence>
<reference evidence="9 10" key="1">
    <citation type="submission" date="2016-10" db="EMBL/GenBank/DDBJ databases">
        <authorList>
            <person name="Varghese N."/>
            <person name="Submissions S."/>
        </authorList>
    </citation>
    <scope>NUCLEOTIDE SEQUENCE [LARGE SCALE GENOMIC DNA]</scope>
    <source>
        <strain evidence="9 10">FF3</strain>
    </source>
</reference>
<evidence type="ECO:0000256" key="4">
    <source>
        <dbReference type="ARBA" id="ARBA00022833"/>
    </source>
</evidence>
<keyword evidence="1 6" id="KW-0645">Protease</keyword>
<evidence type="ECO:0000313" key="10">
    <source>
        <dbReference type="Proteomes" id="UP000182932"/>
    </source>
</evidence>
<protein>
    <submittedName>
        <fullName evidence="9">Peptidase family M48</fullName>
    </submittedName>
</protein>
<keyword evidence="4 6" id="KW-0862">Zinc</keyword>
<comment type="caution">
    <text evidence="9">The sequence shown here is derived from an EMBL/GenBank/DDBJ whole genome shotgun (WGS) entry which is preliminary data.</text>
</comment>
<dbReference type="GeneID" id="80817763"/>
<organism evidence="9 10">
    <name type="scientific">Marinovum algicola</name>
    <dbReference type="NCBI Taxonomy" id="42444"/>
    <lineage>
        <taxon>Bacteria</taxon>
        <taxon>Pseudomonadati</taxon>
        <taxon>Pseudomonadota</taxon>
        <taxon>Alphaproteobacteria</taxon>
        <taxon>Rhodobacterales</taxon>
        <taxon>Roseobacteraceae</taxon>
        <taxon>Marinovum</taxon>
    </lineage>
</organism>
<name>A0A975W8W1_9RHOB</name>
<comment type="cofactor">
    <cofactor evidence="6">
        <name>Zn(2+)</name>
        <dbReference type="ChEBI" id="CHEBI:29105"/>
    </cofactor>
    <text evidence="6">Binds 1 zinc ion per subunit.</text>
</comment>
<feature type="domain" description="Peptidase M48" evidence="8">
    <location>
        <begin position="184"/>
        <end position="348"/>
    </location>
</feature>